<dbReference type="VEuPathDB" id="FungiDB:CC1G_05866"/>
<dbReference type="GO" id="GO:0005886">
    <property type="term" value="C:plasma membrane"/>
    <property type="evidence" value="ECO:0007669"/>
    <property type="project" value="UniProtKB-SubCell"/>
</dbReference>
<dbReference type="OMA" id="WHLTYIK"/>
<evidence type="ECO:0000256" key="12">
    <source>
        <dbReference type="ARBA" id="ARBA00048014"/>
    </source>
</evidence>
<dbReference type="eggNOG" id="KOG2571">
    <property type="taxonomic scope" value="Eukaryota"/>
</dbReference>
<accession>A8NLM7</accession>
<feature type="transmembrane region" description="Helical" evidence="13">
    <location>
        <begin position="598"/>
        <end position="617"/>
    </location>
</feature>
<feature type="transmembrane region" description="Helical" evidence="13">
    <location>
        <begin position="649"/>
        <end position="671"/>
    </location>
</feature>
<feature type="transmembrane region" description="Helical" evidence="13">
    <location>
        <begin position="828"/>
        <end position="853"/>
    </location>
</feature>
<gene>
    <name evidence="15" type="ORF">CC1G_05866</name>
</gene>
<evidence type="ECO:0000259" key="14">
    <source>
        <dbReference type="Pfam" id="PF08407"/>
    </source>
</evidence>
<comment type="similarity">
    <text evidence="11">Belongs to the chitin synthase family. Class III subfamily.</text>
</comment>
<evidence type="ECO:0000256" key="10">
    <source>
        <dbReference type="ARBA" id="ARBA00024009"/>
    </source>
</evidence>
<dbReference type="InterPro" id="IPR004835">
    <property type="entry name" value="Chitin_synth"/>
</dbReference>
<evidence type="ECO:0000256" key="6">
    <source>
        <dbReference type="ARBA" id="ARBA00022692"/>
    </source>
</evidence>
<keyword evidence="3 13" id="KW-1003">Cell membrane</keyword>
<evidence type="ECO:0000256" key="8">
    <source>
        <dbReference type="ARBA" id="ARBA00023136"/>
    </source>
</evidence>
<feature type="transmembrane region" description="Helical" evidence="13">
    <location>
        <begin position="527"/>
        <end position="547"/>
    </location>
</feature>
<dbReference type="RefSeq" id="XP_001834729.1">
    <property type="nucleotide sequence ID" value="XM_001834677.1"/>
</dbReference>
<comment type="subcellular location">
    <subcellularLocation>
        <location evidence="1 13">Cell membrane</location>
        <topology evidence="1 13">Multi-pass membrane protein</topology>
    </subcellularLocation>
</comment>
<dbReference type="GO" id="GO:0006031">
    <property type="term" value="P:chitin biosynthetic process"/>
    <property type="evidence" value="ECO:0007669"/>
    <property type="project" value="UniProtKB-UniRule"/>
</dbReference>
<feature type="transmembrane region" description="Helical" evidence="13">
    <location>
        <begin position="487"/>
        <end position="506"/>
    </location>
</feature>
<keyword evidence="4 13" id="KW-0328">Glycosyltransferase</keyword>
<evidence type="ECO:0000256" key="3">
    <source>
        <dbReference type="ARBA" id="ARBA00022475"/>
    </source>
</evidence>
<dbReference type="SUPFAM" id="SSF53448">
    <property type="entry name" value="Nucleotide-diphospho-sugar transferases"/>
    <property type="match status" value="1"/>
</dbReference>
<sequence>MSLPTVNPSVESFASDETHIEFPSIMVEEEKKYSSEPHFIAPLPALPYLKAGSFPESPFNNTPASPYLNRASTFDLDSGWRRRQAILRGEKRKVKLTKGHFIAEYRVPTAVHNAMEKKYTCTKSTEFSHMRYTAATCDPDDFTEANGWSLRPKMYGRETELLIAVTSYNEDKALYARTLHGVMLNIRDICKTQKSKYWRSCAEEGTPAWTKITVALVVDGLDNMDKSVLDLLATVGVYQDGIMKKKVDGKDTVAHIFEYTTQLSVDDKPQLVLPQENDDGSNLVPVQIILVVKAKNQKKINSHRWLFNALGRQLNPEICVLIDAGTKPGYKAIYHLWEAFYNNENLGGCAGEIYAMGGKRLLNPLVAAQNFEYKMSNILDKPFESSFGYVSVLPGAFSAYRYRAIQGRPLEQYFHGDHSLADRLGEHGINGMSIFQKNMFLAEDRILCFELMAKRGEKWTLGYVKDSKAETDVPETAPELIGQRRRWLNGSFAASIYALVHFWRVYQSGHNFVRIFFFHIQALFNAFNLFFSWFALANLWLTFSIIIDLLPANIKGANLVFFHWFHLVLKYIYLGFLAMQFILALGNRPKSERVAYTASFYVFSILSVYLIFSSLWLTASSFISLESDIARHNYKNTLEALKGMFETPIGPLTAAIVSTVGIYLIGSILYLDPWHMFHSFVQYFVLAPCFTNILNVYAFCNLHDVSWGTKGSDTVDILPSVKSKASLGSNEVVVEEATNTQEDIDHFFKETVVRALAKVEEVQTIEKPTMEDDNKTFRTHLVGAWLITNALLALAIGNIGGWINVNDPKITAEQIHKFTIAGNDRRNMYFAFLLYATFILSMVRFLGSVFYWVRHYLFALCRKN</sequence>
<protein>
    <recommendedName>
        <fullName evidence="2 13">Chitin synthase</fullName>
        <ecNumber evidence="2 13">2.4.1.16</ecNumber>
    </recommendedName>
</protein>
<dbReference type="EC" id="2.4.1.16" evidence="2 13"/>
<dbReference type="KEGG" id="cci:CC1G_05866"/>
<feature type="transmembrane region" description="Helical" evidence="13">
    <location>
        <begin position="567"/>
        <end position="586"/>
    </location>
</feature>
<comment type="function">
    <text evidence="10 13">Polymerizes chitin, a structural polymer of the cell wall and septum, by transferring the sugar moiety of UDP-GlcNAc to the non-reducing end of the growing chitin polymer.</text>
</comment>
<feature type="transmembrane region" description="Helical" evidence="13">
    <location>
        <begin position="782"/>
        <end position="803"/>
    </location>
</feature>
<keyword evidence="6 13" id="KW-0812">Transmembrane</keyword>
<keyword evidence="8 13" id="KW-0472">Membrane</keyword>
<keyword evidence="16" id="KW-1185">Reference proteome</keyword>
<evidence type="ECO:0000313" key="16">
    <source>
        <dbReference type="Proteomes" id="UP000001861"/>
    </source>
</evidence>
<dbReference type="GeneID" id="6011246"/>
<feature type="domain" description="Chitin synthase N-terminal" evidence="14">
    <location>
        <begin position="91"/>
        <end position="160"/>
    </location>
</feature>
<dbReference type="AlphaFoldDB" id="A8NLM7"/>
<dbReference type="InterPro" id="IPR013616">
    <property type="entry name" value="Chitin_synth_N"/>
</dbReference>
<dbReference type="STRING" id="240176.A8NLM7"/>
<dbReference type="Pfam" id="PF08407">
    <property type="entry name" value="Chitin_synth_1N"/>
    <property type="match status" value="1"/>
</dbReference>
<dbReference type="GO" id="GO:0004100">
    <property type="term" value="F:chitin synthase activity"/>
    <property type="evidence" value="ECO:0007669"/>
    <property type="project" value="UniProtKB-UniRule"/>
</dbReference>
<evidence type="ECO:0000256" key="9">
    <source>
        <dbReference type="ARBA" id="ARBA00023316"/>
    </source>
</evidence>
<dbReference type="CDD" id="cd04190">
    <property type="entry name" value="Chitin_synth_C"/>
    <property type="match status" value="1"/>
</dbReference>
<evidence type="ECO:0000313" key="15">
    <source>
        <dbReference type="EMBL" id="EAU87177.1"/>
    </source>
</evidence>
<evidence type="ECO:0000256" key="4">
    <source>
        <dbReference type="ARBA" id="ARBA00022676"/>
    </source>
</evidence>
<dbReference type="InParanoid" id="A8NLM7"/>
<dbReference type="Pfam" id="PF01644">
    <property type="entry name" value="Chitin_synth_1"/>
    <property type="match status" value="1"/>
</dbReference>
<dbReference type="PANTHER" id="PTHR22914">
    <property type="entry name" value="CHITIN SYNTHASE"/>
    <property type="match status" value="1"/>
</dbReference>
<dbReference type="Proteomes" id="UP000001861">
    <property type="component" value="Unassembled WGS sequence"/>
</dbReference>
<dbReference type="InterPro" id="IPR029044">
    <property type="entry name" value="Nucleotide-diphossugar_trans"/>
</dbReference>
<dbReference type="PANTHER" id="PTHR22914:SF11">
    <property type="entry name" value="CHITIN SYNTHASE B"/>
    <property type="match status" value="1"/>
</dbReference>
<evidence type="ECO:0000256" key="7">
    <source>
        <dbReference type="ARBA" id="ARBA00022989"/>
    </source>
</evidence>
<evidence type="ECO:0000256" key="5">
    <source>
        <dbReference type="ARBA" id="ARBA00022679"/>
    </source>
</evidence>
<proteinExistence type="inferred from homology"/>
<dbReference type="GO" id="GO:0030428">
    <property type="term" value="C:cell septum"/>
    <property type="evidence" value="ECO:0007669"/>
    <property type="project" value="TreeGrafter"/>
</dbReference>
<organism evidence="15 16">
    <name type="scientific">Coprinopsis cinerea (strain Okayama-7 / 130 / ATCC MYA-4618 / FGSC 9003)</name>
    <name type="common">Inky cap fungus</name>
    <name type="synonym">Hormographiella aspergillata</name>
    <dbReference type="NCBI Taxonomy" id="240176"/>
    <lineage>
        <taxon>Eukaryota</taxon>
        <taxon>Fungi</taxon>
        <taxon>Dikarya</taxon>
        <taxon>Basidiomycota</taxon>
        <taxon>Agaricomycotina</taxon>
        <taxon>Agaricomycetes</taxon>
        <taxon>Agaricomycetidae</taxon>
        <taxon>Agaricales</taxon>
        <taxon>Agaricineae</taxon>
        <taxon>Psathyrellaceae</taxon>
        <taxon>Coprinopsis</taxon>
    </lineage>
</organism>
<comment type="catalytic activity">
    <reaction evidence="12 13">
        <text>[(1-&gt;4)-N-acetyl-beta-D-glucosaminyl](n) + UDP-N-acetyl-alpha-D-glucosamine = [(1-&gt;4)-N-acetyl-beta-D-glucosaminyl](n+1) + UDP + H(+)</text>
        <dbReference type="Rhea" id="RHEA:16637"/>
        <dbReference type="Rhea" id="RHEA-COMP:9593"/>
        <dbReference type="Rhea" id="RHEA-COMP:9595"/>
        <dbReference type="ChEBI" id="CHEBI:15378"/>
        <dbReference type="ChEBI" id="CHEBI:17029"/>
        <dbReference type="ChEBI" id="CHEBI:57705"/>
        <dbReference type="ChEBI" id="CHEBI:58223"/>
        <dbReference type="EC" id="2.4.1.16"/>
    </reaction>
</comment>
<reference evidence="15 16" key="1">
    <citation type="journal article" date="2010" name="Proc. Natl. Acad. Sci. U.S.A.">
        <title>Insights into evolution of multicellular fungi from the assembled chromosomes of the mushroom Coprinopsis cinerea (Coprinus cinereus).</title>
        <authorList>
            <person name="Stajich J.E."/>
            <person name="Wilke S.K."/>
            <person name="Ahren D."/>
            <person name="Au C.H."/>
            <person name="Birren B.W."/>
            <person name="Borodovsky M."/>
            <person name="Burns C."/>
            <person name="Canback B."/>
            <person name="Casselton L.A."/>
            <person name="Cheng C.K."/>
            <person name="Deng J."/>
            <person name="Dietrich F.S."/>
            <person name="Fargo D.C."/>
            <person name="Farman M.L."/>
            <person name="Gathman A.C."/>
            <person name="Goldberg J."/>
            <person name="Guigo R."/>
            <person name="Hoegger P.J."/>
            <person name="Hooker J.B."/>
            <person name="Huggins A."/>
            <person name="James T.Y."/>
            <person name="Kamada T."/>
            <person name="Kilaru S."/>
            <person name="Kodira C."/>
            <person name="Kues U."/>
            <person name="Kupfer D."/>
            <person name="Kwan H.S."/>
            <person name="Lomsadze A."/>
            <person name="Li W."/>
            <person name="Lilly W.W."/>
            <person name="Ma L.J."/>
            <person name="Mackey A.J."/>
            <person name="Manning G."/>
            <person name="Martin F."/>
            <person name="Muraguchi H."/>
            <person name="Natvig D.O."/>
            <person name="Palmerini H."/>
            <person name="Ramesh M.A."/>
            <person name="Rehmeyer C.J."/>
            <person name="Roe B.A."/>
            <person name="Shenoy N."/>
            <person name="Stanke M."/>
            <person name="Ter-Hovhannisyan V."/>
            <person name="Tunlid A."/>
            <person name="Velagapudi R."/>
            <person name="Vision T.J."/>
            <person name="Zeng Q."/>
            <person name="Zolan M.E."/>
            <person name="Pukkila P.J."/>
        </authorList>
    </citation>
    <scope>NUCLEOTIDE SEQUENCE [LARGE SCALE GENOMIC DNA]</scope>
    <source>
        <strain evidence="16">Okayama-7 / 130 / ATCC MYA-4618 / FGSC 9003</strain>
    </source>
</reference>
<evidence type="ECO:0000256" key="2">
    <source>
        <dbReference type="ARBA" id="ARBA00012543"/>
    </source>
</evidence>
<evidence type="ECO:0000256" key="11">
    <source>
        <dbReference type="ARBA" id="ARBA00038055"/>
    </source>
</evidence>
<evidence type="ECO:0000256" key="13">
    <source>
        <dbReference type="RuleBase" id="RU366040"/>
    </source>
</evidence>
<name>A8NLM7_COPC7</name>
<dbReference type="GO" id="GO:0071555">
    <property type="term" value="P:cell wall organization"/>
    <property type="evidence" value="ECO:0007669"/>
    <property type="project" value="UniProtKB-KW"/>
</dbReference>
<keyword evidence="7 13" id="KW-1133">Transmembrane helix</keyword>
<keyword evidence="9 13" id="KW-0961">Cell wall biogenesis/degradation</keyword>
<keyword evidence="5 13" id="KW-0808">Transferase</keyword>
<dbReference type="OrthoDB" id="26569at2759"/>
<comment type="caution">
    <text evidence="15">The sequence shown here is derived from an EMBL/GenBank/DDBJ whole genome shotgun (WGS) entry which is preliminary data.</text>
</comment>
<evidence type="ECO:0000256" key="1">
    <source>
        <dbReference type="ARBA" id="ARBA00004651"/>
    </source>
</evidence>
<dbReference type="EMBL" id="AACS02000012">
    <property type="protein sequence ID" value="EAU87177.1"/>
    <property type="molecule type" value="Genomic_DNA"/>
</dbReference>